<reference evidence="2" key="1">
    <citation type="submission" date="2022-09" db="EMBL/GenBank/DDBJ databases">
        <title>Intensive care unit water sources are persistently colonized with multi-drug resistant bacteria and are the site of extensive horizontal gene transfer of antibiotic resistance genes.</title>
        <authorList>
            <person name="Diorio-Toth L."/>
        </authorList>
    </citation>
    <scope>NUCLEOTIDE SEQUENCE</scope>
    <source>
        <strain evidence="2">GD03843</strain>
    </source>
</reference>
<dbReference type="Proteomes" id="UP001161094">
    <property type="component" value="Unassembled WGS sequence"/>
</dbReference>
<accession>A0AA42LUT2</accession>
<protein>
    <recommendedName>
        <fullName evidence="4">Phage protein D</fullName>
    </recommendedName>
</protein>
<dbReference type="Pfam" id="PF22759">
    <property type="entry name" value="E217_GP41"/>
    <property type="match status" value="1"/>
</dbReference>
<proteinExistence type="predicted"/>
<name>A0AA42LUT2_9BURK</name>
<comment type="caution">
    <text evidence="2">The sequence shown here is derived from an EMBL/GenBank/DDBJ whole genome shotgun (WGS) entry which is preliminary data.</text>
</comment>
<dbReference type="AlphaFoldDB" id="A0AA42LUT2"/>
<dbReference type="NCBIfam" id="NF047561">
    <property type="entry name" value="orf58_phage_fam"/>
    <property type="match status" value="1"/>
</dbReference>
<evidence type="ECO:0000256" key="1">
    <source>
        <dbReference type="SAM" id="MobiDB-lite"/>
    </source>
</evidence>
<evidence type="ECO:0000313" key="2">
    <source>
        <dbReference type="EMBL" id="MDH0739828.1"/>
    </source>
</evidence>
<gene>
    <name evidence="2" type="ORF">N5D93_28775</name>
</gene>
<dbReference type="RefSeq" id="WP_279997377.1">
    <property type="nucleotide sequence ID" value="NZ_JAOCDZ010000030.1"/>
</dbReference>
<evidence type="ECO:0000313" key="3">
    <source>
        <dbReference type="Proteomes" id="UP001161094"/>
    </source>
</evidence>
<feature type="region of interest" description="Disordered" evidence="1">
    <location>
        <begin position="290"/>
        <end position="317"/>
    </location>
</feature>
<dbReference type="InterPro" id="IPR054496">
    <property type="entry name" value="E217_GP41"/>
</dbReference>
<sequence>MARFDRVYRLLVGKDGGQGLEIVPPIRITFDIAKTTAEEPNDAKITVYNLAAQTRRTLEEPGLRCVLYAGYAEEGGPLLMASGSIVYAYTRYDQPNVVTELTVKDGYIEVRDTAVSIGLGPGARASDIIRDIARQMGLPLLMADDAPDRRWEQGFSFYGAARTALHKVTQGTGLEWSIQNQQLQVVQRLGTTRRQAVVLAVDTGLLGQPERTRAAASEKAKAKAPGQAGAAAPAVAAKAAKAATPASGQQQRDGWKVKSLLLPTISPGDLVKLESRSVAAFQRVETVRHTGDSEGGDWQTELTLVDPHPSSAKKEQS</sequence>
<evidence type="ECO:0008006" key="4">
    <source>
        <dbReference type="Google" id="ProtNLM"/>
    </source>
</evidence>
<dbReference type="EMBL" id="JAOCDZ010000030">
    <property type="protein sequence ID" value="MDH0739828.1"/>
    <property type="molecule type" value="Genomic_DNA"/>
</dbReference>
<organism evidence="2 3">
    <name type="scientific">Achromobacter spanius</name>
    <dbReference type="NCBI Taxonomy" id="217203"/>
    <lineage>
        <taxon>Bacteria</taxon>
        <taxon>Pseudomonadati</taxon>
        <taxon>Pseudomonadota</taxon>
        <taxon>Betaproteobacteria</taxon>
        <taxon>Burkholderiales</taxon>
        <taxon>Alcaligenaceae</taxon>
        <taxon>Achromobacter</taxon>
    </lineage>
</organism>